<dbReference type="GO" id="GO:0005737">
    <property type="term" value="C:cytoplasm"/>
    <property type="evidence" value="ECO:0007669"/>
    <property type="project" value="UniProtKB-SubCell"/>
</dbReference>
<dbReference type="InterPro" id="IPR004720">
    <property type="entry name" value="PTS_IIB_sorbose-sp"/>
</dbReference>
<accession>A0A109MSC9</accession>
<dbReference type="Pfam" id="PF03830">
    <property type="entry name" value="PTSIIB_sorb"/>
    <property type="match status" value="1"/>
</dbReference>
<evidence type="ECO:0000256" key="7">
    <source>
        <dbReference type="ARBA" id="ARBA00022777"/>
    </source>
</evidence>
<dbReference type="GO" id="GO:0016301">
    <property type="term" value="F:kinase activity"/>
    <property type="evidence" value="ECO:0007669"/>
    <property type="project" value="UniProtKB-KW"/>
</dbReference>
<dbReference type="AlphaFoldDB" id="A0A109MSC9"/>
<dbReference type="InterPro" id="IPR036667">
    <property type="entry name" value="PTS_IIB_sorbose-sp_sf"/>
</dbReference>
<evidence type="ECO:0000256" key="1">
    <source>
        <dbReference type="ARBA" id="ARBA00004496"/>
    </source>
</evidence>
<evidence type="ECO:0000259" key="8">
    <source>
        <dbReference type="PROSITE" id="PS51101"/>
    </source>
</evidence>
<dbReference type="RefSeq" id="WP_061144202.1">
    <property type="nucleotide sequence ID" value="NZ_LNNH01000055.1"/>
</dbReference>
<evidence type="ECO:0000256" key="6">
    <source>
        <dbReference type="ARBA" id="ARBA00022683"/>
    </source>
</evidence>
<dbReference type="GO" id="GO:0009401">
    <property type="term" value="P:phosphoenolpyruvate-dependent sugar phosphotransferase system"/>
    <property type="evidence" value="ECO:0007669"/>
    <property type="project" value="UniProtKB-KW"/>
</dbReference>
<dbReference type="EMBL" id="LNNH01000055">
    <property type="protein sequence ID" value="KWW11259.1"/>
    <property type="molecule type" value="Genomic_DNA"/>
</dbReference>
<name>A0A109MSC9_9BACI</name>
<evidence type="ECO:0000313" key="9">
    <source>
        <dbReference type="EMBL" id="KWW11259.1"/>
    </source>
</evidence>
<dbReference type="SUPFAM" id="SSF52728">
    <property type="entry name" value="PTS IIb component"/>
    <property type="match status" value="1"/>
</dbReference>
<dbReference type="GO" id="GO:0008982">
    <property type="term" value="F:protein-N(PI)-phosphohistidine-sugar phosphotransferase activity"/>
    <property type="evidence" value="ECO:0007669"/>
    <property type="project" value="InterPro"/>
</dbReference>
<keyword evidence="2" id="KW-0813">Transport</keyword>
<evidence type="ECO:0000256" key="5">
    <source>
        <dbReference type="ARBA" id="ARBA00022679"/>
    </source>
</evidence>
<evidence type="ECO:0000256" key="2">
    <source>
        <dbReference type="ARBA" id="ARBA00022448"/>
    </source>
</evidence>
<reference evidence="9 10" key="1">
    <citation type="submission" date="2015-11" db="EMBL/GenBank/DDBJ databases">
        <title>Genome Sequence of Bacillus simplex strain VanAntwerpen2.</title>
        <authorList>
            <person name="Couger M.B."/>
        </authorList>
    </citation>
    <scope>NUCLEOTIDE SEQUENCE [LARGE SCALE GENOMIC DNA]</scope>
    <source>
        <strain evidence="9 10">VanAntwerpen02</strain>
    </source>
</reference>
<keyword evidence="10" id="KW-1185">Reference proteome</keyword>
<evidence type="ECO:0000256" key="4">
    <source>
        <dbReference type="ARBA" id="ARBA00022597"/>
    </source>
</evidence>
<comment type="caution">
    <text evidence="9">The sequence shown here is derived from an EMBL/GenBank/DDBJ whole genome shotgun (WGS) entry which is preliminary data.</text>
</comment>
<keyword evidence="6" id="KW-0598">Phosphotransferase system</keyword>
<evidence type="ECO:0000256" key="3">
    <source>
        <dbReference type="ARBA" id="ARBA00022490"/>
    </source>
</evidence>
<gene>
    <name evidence="9" type="ORF">AS888_01610</name>
</gene>
<sequence>MSIVVTRIDERLIHGQVAYSWSVAYQVTEYLVVDDEAANDPTQILLLSMAVPSGKKLAILSVEDAVSHLDAQPDSMKTFIVVKSPHVLLSLIEKGIMLPSINVGGMYYKAGKQEICKTVYLDEEDKAVFRKIKDHGIACEIRTSPSDKSIDLYTKI</sequence>
<keyword evidence="5" id="KW-0808">Transferase</keyword>
<dbReference type="Gene3D" id="3.40.35.10">
    <property type="entry name" value="Phosphotransferase system, sorbose subfamily IIB component"/>
    <property type="match status" value="1"/>
</dbReference>
<dbReference type="PROSITE" id="PS51101">
    <property type="entry name" value="PTS_EIIB_TYPE_4"/>
    <property type="match status" value="1"/>
</dbReference>
<evidence type="ECO:0000313" key="10">
    <source>
        <dbReference type="Proteomes" id="UP000064189"/>
    </source>
</evidence>
<keyword evidence="4" id="KW-0762">Sugar transport</keyword>
<keyword evidence="3" id="KW-0963">Cytoplasm</keyword>
<proteinExistence type="predicted"/>
<dbReference type="Proteomes" id="UP000064189">
    <property type="component" value="Unassembled WGS sequence"/>
</dbReference>
<keyword evidence="7" id="KW-0418">Kinase</keyword>
<protein>
    <recommendedName>
        <fullName evidence="8">PTS EIIB type-4 domain-containing protein</fullName>
    </recommendedName>
</protein>
<organism evidence="9 10">
    <name type="scientific">Peribacillus simplex</name>
    <dbReference type="NCBI Taxonomy" id="1478"/>
    <lineage>
        <taxon>Bacteria</taxon>
        <taxon>Bacillati</taxon>
        <taxon>Bacillota</taxon>
        <taxon>Bacilli</taxon>
        <taxon>Bacillales</taxon>
        <taxon>Bacillaceae</taxon>
        <taxon>Peribacillus</taxon>
    </lineage>
</organism>
<comment type="subcellular location">
    <subcellularLocation>
        <location evidence="1">Cytoplasm</location>
    </subcellularLocation>
</comment>
<feature type="domain" description="PTS EIIB type-4" evidence="8">
    <location>
        <begin position="1"/>
        <end position="156"/>
    </location>
</feature>